<dbReference type="Gene3D" id="3.90.180.10">
    <property type="entry name" value="Medium-chain alcohol dehydrogenases, catalytic domain"/>
    <property type="match status" value="1"/>
</dbReference>
<proteinExistence type="predicted"/>
<dbReference type="InterPro" id="IPR011032">
    <property type="entry name" value="GroES-like_sf"/>
</dbReference>
<dbReference type="Pfam" id="PF08240">
    <property type="entry name" value="ADH_N"/>
    <property type="match status" value="1"/>
</dbReference>
<evidence type="ECO:0000256" key="2">
    <source>
        <dbReference type="ARBA" id="ARBA00023002"/>
    </source>
</evidence>
<dbReference type="PANTHER" id="PTHR48106:SF18">
    <property type="entry name" value="QUINONE OXIDOREDUCTASE PIG3"/>
    <property type="match status" value="1"/>
</dbReference>
<evidence type="ECO:0000313" key="4">
    <source>
        <dbReference type="EMBL" id="GMG38438.1"/>
    </source>
</evidence>
<dbReference type="InterPro" id="IPR013154">
    <property type="entry name" value="ADH-like_N"/>
</dbReference>
<name>A0AAN5BY12_ASPOZ</name>
<feature type="domain" description="Alcohol dehydrogenase-like N-terminal" evidence="3">
    <location>
        <begin position="30"/>
        <end position="90"/>
    </location>
</feature>
<dbReference type="Proteomes" id="UP001165205">
    <property type="component" value="Unassembled WGS sequence"/>
</dbReference>
<keyword evidence="2" id="KW-0560">Oxidoreductase</keyword>
<protein>
    <submittedName>
        <fullName evidence="4">Unnamed protein product</fullName>
    </submittedName>
</protein>
<evidence type="ECO:0000259" key="3">
    <source>
        <dbReference type="Pfam" id="PF08240"/>
    </source>
</evidence>
<evidence type="ECO:0000256" key="1">
    <source>
        <dbReference type="ARBA" id="ARBA00022857"/>
    </source>
</evidence>
<dbReference type="GO" id="GO:0070402">
    <property type="term" value="F:NADPH binding"/>
    <property type="evidence" value="ECO:0007669"/>
    <property type="project" value="TreeGrafter"/>
</dbReference>
<accession>A0AAN5BY12</accession>
<gene>
    <name evidence="4" type="ORF">Aory04_001314300</name>
</gene>
<dbReference type="SUPFAM" id="SSF50129">
    <property type="entry name" value="GroES-like"/>
    <property type="match status" value="1"/>
</dbReference>
<dbReference type="GO" id="GO:0016651">
    <property type="term" value="F:oxidoreductase activity, acting on NAD(P)H"/>
    <property type="evidence" value="ECO:0007669"/>
    <property type="project" value="TreeGrafter"/>
</dbReference>
<reference evidence="4" key="1">
    <citation type="submission" date="2023-04" db="EMBL/GenBank/DDBJ databases">
        <title>Aspergillus oryzae NBRC 4228.</title>
        <authorList>
            <person name="Ichikawa N."/>
            <person name="Sato H."/>
            <person name="Tonouchi N."/>
        </authorList>
    </citation>
    <scope>NUCLEOTIDE SEQUENCE</scope>
    <source>
        <strain evidence="4">NBRC 4228</strain>
    </source>
</reference>
<dbReference type="AlphaFoldDB" id="A0AAN5BY12"/>
<comment type="caution">
    <text evidence="4">The sequence shown here is derived from an EMBL/GenBank/DDBJ whole genome shotgun (WGS) entry which is preliminary data.</text>
</comment>
<evidence type="ECO:0000313" key="5">
    <source>
        <dbReference type="Proteomes" id="UP001165205"/>
    </source>
</evidence>
<dbReference type="PANTHER" id="PTHR48106">
    <property type="entry name" value="QUINONE OXIDOREDUCTASE PIG3-RELATED"/>
    <property type="match status" value="1"/>
</dbReference>
<keyword evidence="1" id="KW-0521">NADP</keyword>
<organism evidence="4 5">
    <name type="scientific">Aspergillus oryzae</name>
    <name type="common">Yellow koji mold</name>
    <dbReference type="NCBI Taxonomy" id="5062"/>
    <lineage>
        <taxon>Eukaryota</taxon>
        <taxon>Fungi</taxon>
        <taxon>Dikarya</taxon>
        <taxon>Ascomycota</taxon>
        <taxon>Pezizomycotina</taxon>
        <taxon>Eurotiomycetes</taxon>
        <taxon>Eurotiomycetidae</taxon>
        <taxon>Eurotiales</taxon>
        <taxon>Aspergillaceae</taxon>
        <taxon>Aspergillus</taxon>
        <taxon>Aspergillus subgen. Circumdati</taxon>
    </lineage>
</organism>
<sequence>MLTLSQDVKGGKGSADALFINKIPVPEPGEAQALVKIKAFGLNRMDILQREGNYPVPPQAPSTMGVEFSGTIEKLGRNPEVGFKLGDEVFGLAYGGTLQYFG</sequence>
<dbReference type="EMBL" id="BSYA01000306">
    <property type="protein sequence ID" value="GMG38438.1"/>
    <property type="molecule type" value="Genomic_DNA"/>
</dbReference>